<evidence type="ECO:0000256" key="3">
    <source>
        <dbReference type="ARBA" id="ARBA00023163"/>
    </source>
</evidence>
<dbReference type="Gene3D" id="4.10.240.10">
    <property type="entry name" value="Zn(2)-C6 fungal-type DNA-binding domain"/>
    <property type="match status" value="1"/>
</dbReference>
<dbReference type="SMART" id="SM00066">
    <property type="entry name" value="GAL4"/>
    <property type="match status" value="1"/>
</dbReference>
<dbReference type="GeneID" id="37077648"/>
<dbReference type="CDD" id="cd00067">
    <property type="entry name" value="GAL4"/>
    <property type="match status" value="1"/>
</dbReference>
<evidence type="ECO:0000256" key="2">
    <source>
        <dbReference type="ARBA" id="ARBA00023125"/>
    </source>
</evidence>
<proteinExistence type="predicted"/>
<dbReference type="RefSeq" id="XP_025430227.1">
    <property type="nucleotide sequence ID" value="XM_025576419.1"/>
</dbReference>
<sequence>MVYGGKPSTGCYLCRNRKIKCDEAHPGCRNCAVYGRPCPGYRPDTIFRIETGKAKGSRKGSKPPSARSIREINLGDQQRTSSVSVYRLSDSPWKERAVCYFFDQYTSCDKPDGGSHLGFIPTLYAGCGQDATQPAACLRFAVDAAALLTLGNQVKASSLVTQARQRVALSVQRLRQALDSPVERVTDNTFAAMVILALFEDISGERNGLASSHTVGFEALMKLRGESLLNEQGLDLFKFAYVHTRIEALLLRQKPRFNTQDLIMRLNPTDPLQRLMMIVNQLDPVSLEIPFTADAIDPAIITTLASRIEFCRTLDSELAAWSQSLPTSWLPHACHSHSGEDVLTYQGKFLASTWSHYHAVRILLQLTLLDLLQNLASIVSSNGIQREAIRQEAEGSRLIQSFISDTCRALSFSFGEIDQLGNPLISQGASQIRAFNVYHMIWPLWYILTCGHATPPQAQKIRRALAEKGSEAGIKLAVVLAGVGSWETVPSMLGSISPSGEGHTVLTDAGVQD</sequence>
<evidence type="ECO:0000259" key="6">
    <source>
        <dbReference type="PROSITE" id="PS50048"/>
    </source>
</evidence>
<gene>
    <name evidence="7" type="ORF">BP01DRAFT_366681</name>
</gene>
<dbReference type="STRING" id="1450539.A0A318Z9Z6"/>
<keyword evidence="1" id="KW-0805">Transcription regulation</keyword>
<evidence type="ECO:0000256" key="4">
    <source>
        <dbReference type="ARBA" id="ARBA00023242"/>
    </source>
</evidence>
<dbReference type="AlphaFoldDB" id="A0A318Z9Z6"/>
<keyword evidence="3" id="KW-0804">Transcription</keyword>
<dbReference type="OrthoDB" id="4491390at2759"/>
<dbReference type="GO" id="GO:0000981">
    <property type="term" value="F:DNA-binding transcription factor activity, RNA polymerase II-specific"/>
    <property type="evidence" value="ECO:0007669"/>
    <property type="project" value="InterPro"/>
</dbReference>
<reference evidence="7 8" key="1">
    <citation type="submission" date="2016-12" db="EMBL/GenBank/DDBJ databases">
        <title>The genomes of Aspergillus section Nigri reveals drivers in fungal speciation.</title>
        <authorList>
            <consortium name="DOE Joint Genome Institute"/>
            <person name="Vesth T.C."/>
            <person name="Nybo J."/>
            <person name="Theobald S."/>
            <person name="Brandl J."/>
            <person name="Frisvad J.C."/>
            <person name="Nielsen K.F."/>
            <person name="Lyhne E.K."/>
            <person name="Kogle M.E."/>
            <person name="Kuo A."/>
            <person name="Riley R."/>
            <person name="Clum A."/>
            <person name="Nolan M."/>
            <person name="Lipzen A."/>
            <person name="Salamov A."/>
            <person name="Henrissat B."/>
            <person name="Wiebenga A."/>
            <person name="De Vries R.P."/>
            <person name="Grigoriev I.V."/>
            <person name="Mortensen U.H."/>
            <person name="Andersen M.R."/>
            <person name="Baker S.E."/>
        </authorList>
    </citation>
    <scope>NUCLEOTIDE SEQUENCE [LARGE SCALE GENOMIC DNA]</scope>
    <source>
        <strain evidence="7 8">JOP 1030-1</strain>
    </source>
</reference>
<accession>A0A318Z9Z6</accession>
<dbReference type="InterPro" id="IPR053175">
    <property type="entry name" value="DHMBA_Reg_Transcription_Factor"/>
</dbReference>
<dbReference type="InterPro" id="IPR001138">
    <property type="entry name" value="Zn2Cys6_DnaBD"/>
</dbReference>
<dbReference type="GO" id="GO:0008270">
    <property type="term" value="F:zinc ion binding"/>
    <property type="evidence" value="ECO:0007669"/>
    <property type="project" value="InterPro"/>
</dbReference>
<dbReference type="SUPFAM" id="SSF57701">
    <property type="entry name" value="Zn2/Cys6 DNA-binding domain"/>
    <property type="match status" value="1"/>
</dbReference>
<evidence type="ECO:0000313" key="7">
    <source>
        <dbReference type="EMBL" id="PYH44245.1"/>
    </source>
</evidence>
<dbReference type="Proteomes" id="UP000248349">
    <property type="component" value="Unassembled WGS sequence"/>
</dbReference>
<keyword evidence="2" id="KW-0238">DNA-binding</keyword>
<evidence type="ECO:0000256" key="1">
    <source>
        <dbReference type="ARBA" id="ARBA00023015"/>
    </source>
</evidence>
<name>A0A318Z9Z6_9EURO</name>
<dbReference type="GO" id="GO:0003677">
    <property type="term" value="F:DNA binding"/>
    <property type="evidence" value="ECO:0007669"/>
    <property type="project" value="UniProtKB-KW"/>
</dbReference>
<keyword evidence="8" id="KW-1185">Reference proteome</keyword>
<dbReference type="PROSITE" id="PS50048">
    <property type="entry name" value="ZN2_CY6_FUNGAL_2"/>
    <property type="match status" value="1"/>
</dbReference>
<dbReference type="PANTHER" id="PTHR38791:SF12">
    <property type="entry name" value="TRANSCRIPTION FACTOR DOMAIN-CONTAINING PROTEIN-RELATED"/>
    <property type="match status" value="1"/>
</dbReference>
<feature type="region of interest" description="Disordered" evidence="5">
    <location>
        <begin position="52"/>
        <end position="73"/>
    </location>
</feature>
<organism evidence="7 8">
    <name type="scientific">Aspergillus saccharolyticus JOP 1030-1</name>
    <dbReference type="NCBI Taxonomy" id="1450539"/>
    <lineage>
        <taxon>Eukaryota</taxon>
        <taxon>Fungi</taxon>
        <taxon>Dikarya</taxon>
        <taxon>Ascomycota</taxon>
        <taxon>Pezizomycotina</taxon>
        <taxon>Eurotiomycetes</taxon>
        <taxon>Eurotiomycetidae</taxon>
        <taxon>Eurotiales</taxon>
        <taxon>Aspergillaceae</taxon>
        <taxon>Aspergillus</taxon>
        <taxon>Aspergillus subgen. Circumdati</taxon>
    </lineage>
</organism>
<keyword evidence="4" id="KW-0539">Nucleus</keyword>
<evidence type="ECO:0000256" key="5">
    <source>
        <dbReference type="SAM" id="MobiDB-lite"/>
    </source>
</evidence>
<evidence type="ECO:0000313" key="8">
    <source>
        <dbReference type="Proteomes" id="UP000248349"/>
    </source>
</evidence>
<dbReference type="InterPro" id="IPR036864">
    <property type="entry name" value="Zn2-C6_fun-type_DNA-bd_sf"/>
</dbReference>
<dbReference type="PANTHER" id="PTHR38791">
    <property type="entry name" value="ZN(II)2CYS6 TRANSCRIPTION FACTOR (EUROFUNG)-RELATED-RELATED"/>
    <property type="match status" value="1"/>
</dbReference>
<dbReference type="GO" id="GO:0009893">
    <property type="term" value="P:positive regulation of metabolic process"/>
    <property type="evidence" value="ECO:0007669"/>
    <property type="project" value="UniProtKB-ARBA"/>
</dbReference>
<protein>
    <submittedName>
        <fullName evidence="7">Zn(II)2Cys6 transcription factor</fullName>
    </submittedName>
</protein>
<dbReference type="Pfam" id="PF00172">
    <property type="entry name" value="Zn_clus"/>
    <property type="match status" value="1"/>
</dbReference>
<feature type="domain" description="Zn(2)-C6 fungal-type" evidence="6">
    <location>
        <begin position="10"/>
        <end position="38"/>
    </location>
</feature>
<dbReference type="PROSITE" id="PS00463">
    <property type="entry name" value="ZN2_CY6_FUNGAL_1"/>
    <property type="match status" value="1"/>
</dbReference>
<dbReference type="EMBL" id="KZ821238">
    <property type="protein sequence ID" value="PYH44245.1"/>
    <property type="molecule type" value="Genomic_DNA"/>
</dbReference>